<proteinExistence type="predicted"/>
<dbReference type="AlphaFoldDB" id="A0A642V0P7"/>
<reference evidence="2" key="1">
    <citation type="journal article" date="2019" name="G3 (Bethesda)">
        <title>Genome Assemblies of Two Rare Opportunistic Yeast Pathogens: Diutina rugosa (syn. Candida rugosa) and Trichomonascus ciferrii (syn. Candida ciferrii).</title>
        <authorList>
            <person name="Mixao V."/>
            <person name="Saus E."/>
            <person name="Hansen A.P."/>
            <person name="Lass-Florl C."/>
            <person name="Gabaldon T."/>
        </authorList>
    </citation>
    <scope>NUCLEOTIDE SEQUENCE</scope>
    <source>
        <strain evidence="2">CBS 4856</strain>
    </source>
</reference>
<protein>
    <submittedName>
        <fullName evidence="2">Uncharacterized protein</fullName>
    </submittedName>
</protein>
<keyword evidence="3" id="KW-1185">Reference proteome</keyword>
<comment type="caution">
    <text evidence="2">The sequence shown here is derived from an EMBL/GenBank/DDBJ whole genome shotgun (WGS) entry which is preliminary data.</text>
</comment>
<organism evidence="2 3">
    <name type="scientific">Trichomonascus ciferrii</name>
    <dbReference type="NCBI Taxonomy" id="44093"/>
    <lineage>
        <taxon>Eukaryota</taxon>
        <taxon>Fungi</taxon>
        <taxon>Dikarya</taxon>
        <taxon>Ascomycota</taxon>
        <taxon>Saccharomycotina</taxon>
        <taxon>Dipodascomycetes</taxon>
        <taxon>Dipodascales</taxon>
        <taxon>Trichomonascaceae</taxon>
        <taxon>Trichomonascus</taxon>
        <taxon>Trichomonascus ciferrii complex</taxon>
    </lineage>
</organism>
<dbReference type="EMBL" id="SWFS01000340">
    <property type="protein sequence ID" value="KAA8909431.1"/>
    <property type="molecule type" value="Genomic_DNA"/>
</dbReference>
<accession>A0A642V0P7</accession>
<evidence type="ECO:0000313" key="2">
    <source>
        <dbReference type="EMBL" id="KAA8909431.1"/>
    </source>
</evidence>
<feature type="region of interest" description="Disordered" evidence="1">
    <location>
        <begin position="204"/>
        <end position="225"/>
    </location>
</feature>
<dbReference type="VEuPathDB" id="FungiDB:TRICI_004498"/>
<name>A0A642V0P7_9ASCO</name>
<evidence type="ECO:0000313" key="3">
    <source>
        <dbReference type="Proteomes" id="UP000761534"/>
    </source>
</evidence>
<dbReference type="Proteomes" id="UP000761534">
    <property type="component" value="Unassembled WGS sequence"/>
</dbReference>
<evidence type="ECO:0000256" key="1">
    <source>
        <dbReference type="SAM" id="MobiDB-lite"/>
    </source>
</evidence>
<gene>
    <name evidence="2" type="ORF">TRICI_004498</name>
</gene>
<sequence>MEYYIDPPATSNVLEYQLHIYSTMLPQTLAVAVLVASKAVASLYLVQDGDTFVDLAARSDQSPVIYGLHAGMLNAQQRLDSTVRDIRNAGNRPAASVLTNLITGLDGQIDTVLGMISGTLGQLTGGLAEIPFQFILGPTFQSITDGAEVLIGNTLGGAIDLAVVPAIHVLSGSLSNLANTAVRLNMQPQATRFATLAKQANMAAVRGETQHRGNRQQQQQHHRHLQARGLDNSIGINSAAQSVASIQNSIERIVKDFDDAAEGDSRPPTQAVSRFVSDLDTQISKGIETLSSSVSNIGPIPEAASFALTTPLFRSAAGATERLTMSLAGGTLDESLSGALDSLSEKIQVLAETADEYSNKQFTHSLNLLNRRVQNLASTARSENQLAARSNEGGIMGIFSHGVTNAQQRIDSFVNELNSPNARPGSQLFVNLLTGIDGQIDNLLGAISGALSSVTFGISDIPFNFILGPTFQSITDGAEVLIGNLAGSVIDDDVLPIIRSLSGNIMNLANVANEHGMNSQALALAQQSKRLQLAAIPAGNKRPGSKQR</sequence>